<proteinExistence type="predicted"/>
<reference evidence="1 2" key="1">
    <citation type="submission" date="2021-06" db="EMBL/GenBank/DDBJ databases">
        <title>Caerostris darwini draft genome.</title>
        <authorList>
            <person name="Kono N."/>
            <person name="Arakawa K."/>
        </authorList>
    </citation>
    <scope>NUCLEOTIDE SEQUENCE [LARGE SCALE GENOMIC DNA]</scope>
</reference>
<protein>
    <submittedName>
        <fullName evidence="1">Uncharacterized protein</fullName>
    </submittedName>
</protein>
<evidence type="ECO:0000313" key="1">
    <source>
        <dbReference type="EMBL" id="GIY56017.1"/>
    </source>
</evidence>
<dbReference type="AlphaFoldDB" id="A0AAV4UE30"/>
<name>A0AAV4UE30_9ARAC</name>
<evidence type="ECO:0000313" key="2">
    <source>
        <dbReference type="Proteomes" id="UP001054837"/>
    </source>
</evidence>
<comment type="caution">
    <text evidence="1">The sequence shown here is derived from an EMBL/GenBank/DDBJ whole genome shotgun (WGS) entry which is preliminary data.</text>
</comment>
<accession>A0AAV4UE30</accession>
<keyword evidence="2" id="KW-1185">Reference proteome</keyword>
<dbReference type="EMBL" id="BPLQ01011151">
    <property type="protein sequence ID" value="GIY56017.1"/>
    <property type="molecule type" value="Genomic_DNA"/>
</dbReference>
<organism evidence="1 2">
    <name type="scientific">Caerostris darwini</name>
    <dbReference type="NCBI Taxonomy" id="1538125"/>
    <lineage>
        <taxon>Eukaryota</taxon>
        <taxon>Metazoa</taxon>
        <taxon>Ecdysozoa</taxon>
        <taxon>Arthropoda</taxon>
        <taxon>Chelicerata</taxon>
        <taxon>Arachnida</taxon>
        <taxon>Araneae</taxon>
        <taxon>Araneomorphae</taxon>
        <taxon>Entelegynae</taxon>
        <taxon>Araneoidea</taxon>
        <taxon>Araneidae</taxon>
        <taxon>Caerostris</taxon>
    </lineage>
</organism>
<sequence>MLPKGATSNSLFGQTFKKIGTSRISLQGKKSHIPSVINCQNYLFANFAFAVSPGGGPLNNEVNYQLSKRHRSLRRSERATNHSLTHLNSQHPLGKRRIHLSGISADLATR</sequence>
<gene>
    <name evidence="1" type="ORF">CDAR_517041</name>
</gene>
<dbReference type="Proteomes" id="UP001054837">
    <property type="component" value="Unassembled WGS sequence"/>
</dbReference>